<dbReference type="PANTHER" id="PTHR33693">
    <property type="entry name" value="TYPE-5 URACIL-DNA GLYCOSYLASE"/>
    <property type="match status" value="1"/>
</dbReference>
<evidence type="ECO:0000256" key="7">
    <source>
        <dbReference type="ARBA" id="ARBA00023204"/>
    </source>
</evidence>
<keyword evidence="12" id="KW-1185">Reference proteome</keyword>
<comment type="caution">
    <text evidence="11">The sequence shown here is derived from an EMBL/GenBank/DDBJ whole genome shotgun (WGS) entry which is preliminary data.</text>
</comment>
<keyword evidence="6" id="KW-0411">Iron-sulfur</keyword>
<evidence type="ECO:0000256" key="6">
    <source>
        <dbReference type="ARBA" id="ARBA00023014"/>
    </source>
</evidence>
<dbReference type="InterPro" id="IPR036895">
    <property type="entry name" value="Uracil-DNA_glycosylase-like_sf"/>
</dbReference>
<dbReference type="SMART" id="SM00986">
    <property type="entry name" value="UDG"/>
    <property type="match status" value="1"/>
</dbReference>
<keyword evidence="7" id="KW-0234">DNA repair</keyword>
<evidence type="ECO:0000256" key="4">
    <source>
        <dbReference type="ARBA" id="ARBA00022801"/>
    </source>
</evidence>
<dbReference type="CDD" id="cd10031">
    <property type="entry name" value="UDG-F5_TTUDGB_like"/>
    <property type="match status" value="1"/>
</dbReference>
<reference evidence="11 12" key="1">
    <citation type="journal article" date="2021" name="Sci. Rep.">
        <title>Phenotypic and genomic hallmarks of a novel, potentially pathogenic rapidly growing Mycobacterium species related to the Mycobacterium fortuitum complex.</title>
        <authorList>
            <person name="Gharbi R."/>
            <person name="Khanna V."/>
            <person name="Frigui W."/>
            <person name="Mhenni B."/>
            <person name="Brosch R."/>
            <person name="Mardassi H."/>
        </authorList>
    </citation>
    <scope>NUCLEOTIDE SEQUENCE [LARGE SCALE GENOMIC DNA]</scope>
    <source>
        <strain evidence="11 12">TNTM28</strain>
    </source>
</reference>
<keyword evidence="3" id="KW-0227">DNA damage</keyword>
<evidence type="ECO:0000256" key="5">
    <source>
        <dbReference type="ARBA" id="ARBA00023004"/>
    </source>
</evidence>
<sequence>MARGDRFCGTVDQVLLPHPRTGELFGSPVPPGTGWPGDPADASTPVAKTAAQVRRLAARAAAVGEVDAEISVCRACPRLVTWREEVAVAKRKSFADQPYWGRPATGFGAERPGIFIVGLAPAAHGANRTGRVFTGDRSGDFLFAALHRAGLANQSECVDAADGMQLFGTRMAAAVRCAPPANAPTPAERATCAPWLQAEWRLAGPSVRVVIALGGFAWRAALDLLGTPRPAPKFGHGVMAPLATAFGPVTLLGCFHPSQQNTFTGRLTPAMLDDIFATAKQLVAQAGGNEPDGS</sequence>
<evidence type="ECO:0000256" key="9">
    <source>
        <dbReference type="ARBA" id="ARBA00023887"/>
    </source>
</evidence>
<evidence type="ECO:0000256" key="8">
    <source>
        <dbReference type="ARBA" id="ARBA00023779"/>
    </source>
</evidence>
<evidence type="ECO:0000313" key="12">
    <source>
        <dbReference type="Proteomes" id="UP000812982"/>
    </source>
</evidence>
<dbReference type="Proteomes" id="UP000812982">
    <property type="component" value="Unassembled WGS sequence"/>
</dbReference>
<evidence type="ECO:0000259" key="10">
    <source>
        <dbReference type="SMART" id="SM00986"/>
    </source>
</evidence>
<proteinExistence type="inferred from homology"/>
<dbReference type="EMBL" id="VOMB01000023">
    <property type="protein sequence ID" value="MBU9766200.1"/>
    <property type="molecule type" value="Genomic_DNA"/>
</dbReference>
<dbReference type="InterPro" id="IPR051536">
    <property type="entry name" value="UDG_Type-4/5"/>
</dbReference>
<dbReference type="SUPFAM" id="SSF52141">
    <property type="entry name" value="Uracil-DNA glycosylase-like"/>
    <property type="match status" value="1"/>
</dbReference>
<keyword evidence="4" id="KW-0378">Hydrolase</keyword>
<comment type="similarity">
    <text evidence="8">Belongs to the uracil-DNA glycosylase (UDG) superfamily. Type 5 (UDGb) family.</text>
</comment>
<dbReference type="InterPro" id="IPR005122">
    <property type="entry name" value="Uracil-DNA_glycosylase-like"/>
</dbReference>
<dbReference type="PANTHER" id="PTHR33693:SF3">
    <property type="entry name" value="TYPE-5 URACIL-DNA GLYCOSYLASE"/>
    <property type="match status" value="1"/>
</dbReference>
<keyword evidence="5" id="KW-0408">Iron</keyword>
<organism evidence="11 12">
    <name type="scientific">[Mycobacterium] fortunisiensis</name>
    <dbReference type="NCBI Taxonomy" id="2600579"/>
    <lineage>
        <taxon>Bacteria</taxon>
        <taxon>Bacillati</taxon>
        <taxon>Actinomycetota</taxon>
        <taxon>Actinomycetes</taxon>
        <taxon>Mycobacteriales</taxon>
        <taxon>Mycobacteriaceae</taxon>
        <taxon>Mycolicibacterium</taxon>
    </lineage>
</organism>
<keyword evidence="2" id="KW-0479">Metal-binding</keyword>
<feature type="domain" description="Uracil-DNA glycosylase-like" evidence="10">
    <location>
        <begin position="105"/>
        <end position="276"/>
    </location>
</feature>
<keyword evidence="1" id="KW-0004">4Fe-4S</keyword>
<evidence type="ECO:0000313" key="11">
    <source>
        <dbReference type="EMBL" id="MBU9766200.1"/>
    </source>
</evidence>
<gene>
    <name evidence="11" type="ORF">FR943_20440</name>
</gene>
<protein>
    <recommendedName>
        <fullName evidence="9">Type-5 uracil-DNA glycosylase</fullName>
    </recommendedName>
</protein>
<evidence type="ECO:0000256" key="2">
    <source>
        <dbReference type="ARBA" id="ARBA00022723"/>
    </source>
</evidence>
<dbReference type="Pfam" id="PF03167">
    <property type="entry name" value="UDG"/>
    <property type="match status" value="1"/>
</dbReference>
<dbReference type="InterPro" id="IPR044147">
    <property type="entry name" value="UdgB-like"/>
</dbReference>
<dbReference type="SMART" id="SM00987">
    <property type="entry name" value="UreE_C"/>
    <property type="match status" value="1"/>
</dbReference>
<dbReference type="Gene3D" id="3.40.470.10">
    <property type="entry name" value="Uracil-DNA glycosylase-like domain"/>
    <property type="match status" value="1"/>
</dbReference>
<evidence type="ECO:0000256" key="3">
    <source>
        <dbReference type="ARBA" id="ARBA00022763"/>
    </source>
</evidence>
<evidence type="ECO:0000256" key="1">
    <source>
        <dbReference type="ARBA" id="ARBA00022485"/>
    </source>
</evidence>
<accession>A0ABS6KRE4</accession>
<name>A0ABS6KRE4_9MYCO</name>